<feature type="region of interest" description="Disordered" evidence="1">
    <location>
        <begin position="163"/>
        <end position="183"/>
    </location>
</feature>
<comment type="caution">
    <text evidence="3">The sequence shown here is derived from an EMBL/GenBank/DDBJ whole genome shotgun (WGS) entry which is preliminary data.</text>
</comment>
<dbReference type="InterPro" id="IPR002645">
    <property type="entry name" value="STAS_dom"/>
</dbReference>
<evidence type="ECO:0000256" key="1">
    <source>
        <dbReference type="SAM" id="MobiDB-lite"/>
    </source>
</evidence>
<dbReference type="Proteomes" id="UP001501074">
    <property type="component" value="Unassembled WGS sequence"/>
</dbReference>
<dbReference type="PROSITE" id="PS50801">
    <property type="entry name" value="STAS"/>
    <property type="match status" value="1"/>
</dbReference>
<dbReference type="CDD" id="cd07043">
    <property type="entry name" value="STAS_anti-anti-sigma_factors"/>
    <property type="match status" value="1"/>
</dbReference>
<gene>
    <name evidence="3" type="ORF">GCM10022223_16440</name>
</gene>
<evidence type="ECO:0000313" key="3">
    <source>
        <dbReference type="EMBL" id="GAA3601451.1"/>
    </source>
</evidence>
<feature type="domain" description="STAS" evidence="2">
    <location>
        <begin position="26"/>
        <end position="104"/>
    </location>
</feature>
<evidence type="ECO:0000313" key="4">
    <source>
        <dbReference type="Proteomes" id="UP001501074"/>
    </source>
</evidence>
<reference evidence="4" key="1">
    <citation type="journal article" date="2019" name="Int. J. Syst. Evol. Microbiol.">
        <title>The Global Catalogue of Microorganisms (GCM) 10K type strain sequencing project: providing services to taxonomists for standard genome sequencing and annotation.</title>
        <authorList>
            <consortium name="The Broad Institute Genomics Platform"/>
            <consortium name="The Broad Institute Genome Sequencing Center for Infectious Disease"/>
            <person name="Wu L."/>
            <person name="Ma J."/>
        </authorList>
    </citation>
    <scope>NUCLEOTIDE SEQUENCE [LARGE SCALE GENOMIC DNA]</scope>
    <source>
        <strain evidence="4">JCM 16902</strain>
    </source>
</reference>
<dbReference type="EMBL" id="BAAAZO010000002">
    <property type="protein sequence ID" value="GAA3601451.1"/>
    <property type="molecule type" value="Genomic_DNA"/>
</dbReference>
<dbReference type="Gene3D" id="3.30.750.24">
    <property type="entry name" value="STAS domain"/>
    <property type="match status" value="1"/>
</dbReference>
<dbReference type="SUPFAM" id="SSF52091">
    <property type="entry name" value="SpoIIaa-like"/>
    <property type="match status" value="1"/>
</dbReference>
<name>A0ABP6ZA22_9ACTN</name>
<feature type="region of interest" description="Disordered" evidence="1">
    <location>
        <begin position="116"/>
        <end position="149"/>
    </location>
</feature>
<keyword evidence="4" id="KW-1185">Reference proteome</keyword>
<proteinExistence type="predicted"/>
<organism evidence="3 4">
    <name type="scientific">Kineosporia mesophila</name>
    <dbReference type="NCBI Taxonomy" id="566012"/>
    <lineage>
        <taxon>Bacteria</taxon>
        <taxon>Bacillati</taxon>
        <taxon>Actinomycetota</taxon>
        <taxon>Actinomycetes</taxon>
        <taxon>Kineosporiales</taxon>
        <taxon>Kineosporiaceae</taxon>
        <taxon>Kineosporia</taxon>
    </lineage>
</organism>
<accession>A0ABP6ZA22</accession>
<protein>
    <recommendedName>
        <fullName evidence="2">STAS domain-containing protein</fullName>
    </recommendedName>
</protein>
<feature type="compositionally biased region" description="Basic and acidic residues" evidence="1">
    <location>
        <begin position="170"/>
        <end position="183"/>
    </location>
</feature>
<dbReference type="RefSeq" id="WP_231485260.1">
    <property type="nucleotide sequence ID" value="NZ_BAAAZO010000002.1"/>
</dbReference>
<dbReference type="InterPro" id="IPR036513">
    <property type="entry name" value="STAS_dom_sf"/>
</dbReference>
<sequence length="183" mass="19963">MSSSNRAVLSAVDRVAQPLILRDTSVTVSFSGDLRAAGVPVMRLHLLSLACEDGPEEIVVDLSGVTWLDRDGVEPLVEAHRLQTFRGAALRLTQISSPAARFLKSQPRLAQVLGRSCAPSAPSAPDNSWRRFPPENGEPDSWAPIPDDAEVRALHEEIASLREALAGRDPLSRSRSQEPERDR</sequence>
<evidence type="ECO:0000259" key="2">
    <source>
        <dbReference type="PROSITE" id="PS50801"/>
    </source>
</evidence>